<protein>
    <submittedName>
        <fullName evidence="1">Uncharacterized protein</fullName>
    </submittedName>
</protein>
<evidence type="ECO:0000313" key="1">
    <source>
        <dbReference type="EMBL" id="KZC06756.1"/>
    </source>
</evidence>
<sequence length="55" mass="6448">MLDTELKDMIWAKGQSYFGKKISKLENNLKQIKKSVDIRADVSYQIDPLNYRITV</sequence>
<keyword evidence="2" id="KW-1185">Reference proteome</keyword>
<evidence type="ECO:0000313" key="2">
    <source>
        <dbReference type="Proteomes" id="UP000076502"/>
    </source>
</evidence>
<gene>
    <name evidence="1" type="ORF">WN55_07979</name>
</gene>
<name>A0A154P4B0_DUFNO</name>
<proteinExistence type="predicted"/>
<dbReference type="Proteomes" id="UP000076502">
    <property type="component" value="Unassembled WGS sequence"/>
</dbReference>
<reference evidence="1 2" key="1">
    <citation type="submission" date="2015-07" db="EMBL/GenBank/DDBJ databases">
        <title>The genome of Dufourea novaeangliae.</title>
        <authorList>
            <person name="Pan H."/>
            <person name="Kapheim K."/>
        </authorList>
    </citation>
    <scope>NUCLEOTIDE SEQUENCE [LARGE SCALE GENOMIC DNA]</scope>
    <source>
        <strain evidence="1">0120121106</strain>
        <tissue evidence="1">Whole body</tissue>
    </source>
</reference>
<dbReference type="AlphaFoldDB" id="A0A154P4B0"/>
<dbReference type="EMBL" id="KQ434811">
    <property type="protein sequence ID" value="KZC06756.1"/>
    <property type="molecule type" value="Genomic_DNA"/>
</dbReference>
<accession>A0A154P4B0</accession>
<organism evidence="1 2">
    <name type="scientific">Dufourea novaeangliae</name>
    <name type="common">Sweat bee</name>
    <dbReference type="NCBI Taxonomy" id="178035"/>
    <lineage>
        <taxon>Eukaryota</taxon>
        <taxon>Metazoa</taxon>
        <taxon>Ecdysozoa</taxon>
        <taxon>Arthropoda</taxon>
        <taxon>Hexapoda</taxon>
        <taxon>Insecta</taxon>
        <taxon>Pterygota</taxon>
        <taxon>Neoptera</taxon>
        <taxon>Endopterygota</taxon>
        <taxon>Hymenoptera</taxon>
        <taxon>Apocrita</taxon>
        <taxon>Aculeata</taxon>
        <taxon>Apoidea</taxon>
        <taxon>Anthophila</taxon>
        <taxon>Halictidae</taxon>
        <taxon>Rophitinae</taxon>
        <taxon>Dufourea</taxon>
    </lineage>
</organism>